<dbReference type="Gene3D" id="3.40.50.2000">
    <property type="entry name" value="Glycogen Phosphorylase B"/>
    <property type="match status" value="1"/>
</dbReference>
<dbReference type="PATRIC" id="fig|224013.5.peg.7246"/>
<evidence type="ECO:0000313" key="6">
    <source>
        <dbReference type="EMBL" id="ALF56607.1"/>
    </source>
</evidence>
<dbReference type="Pfam" id="PF13844">
    <property type="entry name" value="Glyco_transf_41"/>
    <property type="match status" value="2"/>
</dbReference>
<name>A0A0M3V756_9NOSO</name>
<reference evidence="7" key="1">
    <citation type="submission" date="2015-07" db="EMBL/GenBank/DDBJ databases">
        <title>Genome Of Nitrogen-Fixing Cyanobacterium Nostoc piscinale CENA21 From Solimoes/Amazon River Floodplain Sediments And Comparative Genomics To Uncover Biosynthetic Natural Products Potential.</title>
        <authorList>
            <person name="Leao T.F."/>
            <person name="Leao P.N."/>
            <person name="Guimaraes P.I."/>
            <person name="de Melo A.G.C."/>
            <person name="Ramos R.T.J."/>
            <person name="Silva A."/>
            <person name="Fiore M.F."/>
            <person name="Schneider M.P.C."/>
        </authorList>
    </citation>
    <scope>NUCLEOTIDE SEQUENCE [LARGE SCALE GENOMIC DNA]</scope>
    <source>
        <strain evidence="7">CENA21</strain>
    </source>
</reference>
<evidence type="ECO:0000313" key="7">
    <source>
        <dbReference type="Proteomes" id="UP000062645"/>
    </source>
</evidence>
<dbReference type="EMBL" id="CP012036">
    <property type="protein sequence ID" value="ALF56607.1"/>
    <property type="molecule type" value="Genomic_DNA"/>
</dbReference>
<protein>
    <submittedName>
        <fullName evidence="6">UDP-N-acetylglucosamine--peptide N-acetylglucosaminyltransferase SEC</fullName>
    </submittedName>
</protein>
<dbReference type="InterPro" id="IPR029489">
    <property type="entry name" value="OGT/SEC/SPY_C"/>
</dbReference>
<sequence length="393" mass="44349">MQQYLNFIHSRSLTGRLRIGYLSNDFRNHATSHLMRSLFNLHDRANFEIFAYSFGADDKSEYRQYIATNCEQFRDITTLSIEESAQQIYDDGIHILVDLKGYTAGSRSGILALKPAPIQVNYLGYPGTMGADFIDYMIGDAIVTPPEFADSFSEKLVILPHSYQVNDYQQAIAATSVSRSQYGLPEQGFVYCCFNNNYKIEPQIFDVWMRILAAVPGSVLWLLVRFPAAEDNLKKAAEARGIDSDRLIFAQYHRKAEHLARHQLADLFLDTLYCNAHTTASDALWAGLPVLTCRGETFASRVGASLLTAVGLPDLVSHNLEQYEQLAIHLGNSPETLLKLKQRLAQNLMSYPLFDTPRFTHNLEQAYFAMWHIYSAGQLPQPIIVDESVIAKS</sequence>
<keyword evidence="2 6" id="KW-0808">Transferase</keyword>
<keyword evidence="7" id="KW-1185">Reference proteome</keyword>
<dbReference type="AlphaFoldDB" id="A0A0M3V756"/>
<keyword evidence="4" id="KW-0802">TPR repeat</keyword>
<gene>
    <name evidence="6" type="ORF">ACX27_30355</name>
</gene>
<dbReference type="InterPro" id="IPR037919">
    <property type="entry name" value="OGT"/>
</dbReference>
<evidence type="ECO:0000256" key="1">
    <source>
        <dbReference type="ARBA" id="ARBA00004922"/>
    </source>
</evidence>
<dbReference type="GO" id="GO:0097363">
    <property type="term" value="F:protein O-acetylglucosaminyltransferase activity"/>
    <property type="evidence" value="ECO:0007669"/>
    <property type="project" value="TreeGrafter"/>
</dbReference>
<dbReference type="GO" id="GO:0006493">
    <property type="term" value="P:protein O-linked glycosylation"/>
    <property type="evidence" value="ECO:0007669"/>
    <property type="project" value="InterPro"/>
</dbReference>
<dbReference type="Gene3D" id="3.40.50.11380">
    <property type="match status" value="1"/>
</dbReference>
<keyword evidence="6" id="KW-0328">Glycosyltransferase</keyword>
<feature type="domain" description="O-GlcNAc transferase C-terminal" evidence="5">
    <location>
        <begin position="9"/>
        <end position="172"/>
    </location>
</feature>
<evidence type="ECO:0000256" key="4">
    <source>
        <dbReference type="ARBA" id="ARBA00022803"/>
    </source>
</evidence>
<organism evidence="6 7">
    <name type="scientific">Nostoc piscinale CENA21</name>
    <dbReference type="NCBI Taxonomy" id="224013"/>
    <lineage>
        <taxon>Bacteria</taxon>
        <taxon>Bacillati</taxon>
        <taxon>Cyanobacteriota</taxon>
        <taxon>Cyanophyceae</taxon>
        <taxon>Nostocales</taxon>
        <taxon>Nostocaceae</taxon>
        <taxon>Nostoc</taxon>
    </lineage>
</organism>
<dbReference type="Proteomes" id="UP000062645">
    <property type="component" value="Chromosome"/>
</dbReference>
<reference evidence="6 7" key="2">
    <citation type="journal article" date="2016" name="Genome Announc.">
        <title>Draft Genome Sequence of the N2-Fixing Cyanobacterium Nostoc piscinale CENA21, Isolated from the Brazilian Amazon Floodplain.</title>
        <authorList>
            <person name="Leao T."/>
            <person name="Guimaraes P.I."/>
            <person name="de Melo A.G."/>
            <person name="Ramos R.T."/>
            <person name="Leao P.N."/>
            <person name="Silva A."/>
            <person name="Fiore M.F."/>
            <person name="Schneider M.P."/>
        </authorList>
    </citation>
    <scope>NUCLEOTIDE SEQUENCE [LARGE SCALE GENOMIC DNA]</scope>
    <source>
        <strain evidence="6 7">CENA21</strain>
    </source>
</reference>
<accession>A0A0M3V756</accession>
<dbReference type="PANTHER" id="PTHR44366">
    <property type="entry name" value="UDP-N-ACETYLGLUCOSAMINE--PEPTIDE N-ACETYLGLUCOSAMINYLTRANSFERASE 110 KDA SUBUNIT"/>
    <property type="match status" value="1"/>
</dbReference>
<evidence type="ECO:0000256" key="2">
    <source>
        <dbReference type="ARBA" id="ARBA00022679"/>
    </source>
</evidence>
<dbReference type="KEGG" id="npz:ACX27_30355"/>
<dbReference type="PANTHER" id="PTHR44366:SF1">
    <property type="entry name" value="UDP-N-ACETYLGLUCOSAMINE--PEPTIDE N-ACETYLGLUCOSAMINYLTRANSFERASE 110 KDA SUBUNIT"/>
    <property type="match status" value="1"/>
</dbReference>
<comment type="pathway">
    <text evidence="1">Protein modification; protein glycosylation.</text>
</comment>
<dbReference type="STRING" id="224013.ACX27_30355"/>
<evidence type="ECO:0000259" key="5">
    <source>
        <dbReference type="Pfam" id="PF13844"/>
    </source>
</evidence>
<feature type="domain" description="O-GlcNAc transferase C-terminal" evidence="5">
    <location>
        <begin position="177"/>
        <end position="363"/>
    </location>
</feature>
<keyword evidence="3" id="KW-0677">Repeat</keyword>
<proteinExistence type="predicted"/>
<evidence type="ECO:0000256" key="3">
    <source>
        <dbReference type="ARBA" id="ARBA00022737"/>
    </source>
</evidence>